<keyword evidence="1" id="KW-0812">Transmembrane</keyword>
<protein>
    <submittedName>
        <fullName evidence="2">Uncharacterized protein</fullName>
    </submittedName>
</protein>
<evidence type="ECO:0000313" key="2">
    <source>
        <dbReference type="EMBL" id="GKV38209.1"/>
    </source>
</evidence>
<name>A0AAV5LLE0_9ROSI</name>
<proteinExistence type="predicted"/>
<comment type="caution">
    <text evidence="2">The sequence shown here is derived from an EMBL/GenBank/DDBJ whole genome shotgun (WGS) entry which is preliminary data.</text>
</comment>
<keyword evidence="1" id="KW-0472">Membrane</keyword>
<dbReference type="Proteomes" id="UP001054252">
    <property type="component" value="Unassembled WGS sequence"/>
</dbReference>
<organism evidence="2 3">
    <name type="scientific">Rubroshorea leprosula</name>
    <dbReference type="NCBI Taxonomy" id="152421"/>
    <lineage>
        <taxon>Eukaryota</taxon>
        <taxon>Viridiplantae</taxon>
        <taxon>Streptophyta</taxon>
        <taxon>Embryophyta</taxon>
        <taxon>Tracheophyta</taxon>
        <taxon>Spermatophyta</taxon>
        <taxon>Magnoliopsida</taxon>
        <taxon>eudicotyledons</taxon>
        <taxon>Gunneridae</taxon>
        <taxon>Pentapetalae</taxon>
        <taxon>rosids</taxon>
        <taxon>malvids</taxon>
        <taxon>Malvales</taxon>
        <taxon>Dipterocarpaceae</taxon>
        <taxon>Rubroshorea</taxon>
    </lineage>
</organism>
<feature type="transmembrane region" description="Helical" evidence="1">
    <location>
        <begin position="21"/>
        <end position="45"/>
    </location>
</feature>
<dbReference type="EMBL" id="BPVZ01000127">
    <property type="protein sequence ID" value="GKV38209.1"/>
    <property type="molecule type" value="Genomic_DNA"/>
</dbReference>
<dbReference type="AlphaFoldDB" id="A0AAV5LLE0"/>
<gene>
    <name evidence="2" type="ORF">SLEP1_g46144</name>
</gene>
<evidence type="ECO:0000256" key="1">
    <source>
        <dbReference type="SAM" id="Phobius"/>
    </source>
</evidence>
<reference evidence="2 3" key="1">
    <citation type="journal article" date="2021" name="Commun. Biol.">
        <title>The genome of Shorea leprosula (Dipterocarpaceae) highlights the ecological relevance of drought in aseasonal tropical rainforests.</title>
        <authorList>
            <person name="Ng K.K.S."/>
            <person name="Kobayashi M.J."/>
            <person name="Fawcett J.A."/>
            <person name="Hatakeyama M."/>
            <person name="Paape T."/>
            <person name="Ng C.H."/>
            <person name="Ang C.C."/>
            <person name="Tnah L.H."/>
            <person name="Lee C.T."/>
            <person name="Nishiyama T."/>
            <person name="Sese J."/>
            <person name="O'Brien M.J."/>
            <person name="Copetti D."/>
            <person name="Mohd Noor M.I."/>
            <person name="Ong R.C."/>
            <person name="Putra M."/>
            <person name="Sireger I.Z."/>
            <person name="Indrioko S."/>
            <person name="Kosugi Y."/>
            <person name="Izuno A."/>
            <person name="Isagi Y."/>
            <person name="Lee S.L."/>
            <person name="Shimizu K.K."/>
        </authorList>
    </citation>
    <scope>NUCLEOTIDE SEQUENCE [LARGE SCALE GENOMIC DNA]</scope>
    <source>
        <strain evidence="2">214</strain>
    </source>
</reference>
<evidence type="ECO:0000313" key="3">
    <source>
        <dbReference type="Proteomes" id="UP001054252"/>
    </source>
</evidence>
<keyword evidence="3" id="KW-1185">Reference proteome</keyword>
<keyword evidence="1" id="KW-1133">Transmembrane helix</keyword>
<accession>A0AAV5LLE0</accession>
<sequence>MGNEWINFNGSTQNVNRSSNLPATGCFSLAAHLWAVGWLGTSLFFDGG</sequence>